<evidence type="ECO:0008006" key="5">
    <source>
        <dbReference type="Google" id="ProtNLM"/>
    </source>
</evidence>
<feature type="region of interest" description="Disordered" evidence="1">
    <location>
        <begin position="24"/>
        <end position="131"/>
    </location>
</feature>
<name>A0AA45QSM1_9LACT</name>
<keyword evidence="4" id="KW-1185">Reference proteome</keyword>
<evidence type="ECO:0000256" key="2">
    <source>
        <dbReference type="SAM" id="SignalP"/>
    </source>
</evidence>
<dbReference type="AlphaFoldDB" id="A0AA45QSM1"/>
<feature type="compositionally biased region" description="Low complexity" evidence="1">
    <location>
        <begin position="37"/>
        <end position="65"/>
    </location>
</feature>
<dbReference type="RefSeq" id="WP_205272647.1">
    <property type="nucleotide sequence ID" value="NZ_CP070381.1"/>
</dbReference>
<dbReference type="Proteomes" id="UP000663608">
    <property type="component" value="Chromosome"/>
</dbReference>
<dbReference type="EMBL" id="CP070872">
    <property type="protein sequence ID" value="QSE77516.1"/>
    <property type="molecule type" value="Genomic_DNA"/>
</dbReference>
<feature type="compositionally biased region" description="Low complexity" evidence="1">
    <location>
        <begin position="74"/>
        <end position="128"/>
    </location>
</feature>
<evidence type="ECO:0000313" key="4">
    <source>
        <dbReference type="Proteomes" id="UP000663608"/>
    </source>
</evidence>
<gene>
    <name evidence="3" type="ORF">JW886_04535</name>
</gene>
<reference evidence="3 4" key="1">
    <citation type="submission" date="2021-02" db="EMBL/GenBank/DDBJ databases">
        <title>Complete genome sequence of Lactococcus lactis strain K_LL004.</title>
        <authorList>
            <person name="Kim H.B."/>
        </authorList>
    </citation>
    <scope>NUCLEOTIDE SEQUENCE [LARGE SCALE GENOMIC DNA]</scope>
    <source>
        <strain evidence="3 4">K_LL004</strain>
    </source>
</reference>
<feature type="signal peptide" evidence="2">
    <location>
        <begin position="1"/>
        <end position="24"/>
    </location>
</feature>
<evidence type="ECO:0000256" key="1">
    <source>
        <dbReference type="SAM" id="MobiDB-lite"/>
    </source>
</evidence>
<proteinExistence type="predicted"/>
<sequence length="203" mass="21795">MKRKLTVGVLSVLALLIFTGCTNGNEKKKNSEASNRSMQSKKSSTKSKVSQISKSAISKSQASAESSKKVTSTVVNKPSQVSSSQVVESTTNQEVVSPPSESLSSSVLSSEPAQSSSQVIQSTTTTISNEPINQAQNQDYYTEIKKVWQDELNYINSITDPHLKQAVQTPEAAAISEATFLLGTHPENSTIINESLKKVLSGE</sequence>
<protein>
    <recommendedName>
        <fullName evidence="5">Lipoprotein</fullName>
    </recommendedName>
</protein>
<dbReference type="PROSITE" id="PS51257">
    <property type="entry name" value="PROKAR_LIPOPROTEIN"/>
    <property type="match status" value="1"/>
</dbReference>
<organism evidence="3 4">
    <name type="scientific">Lactococcus taiwanensis</name>
    <dbReference type="NCBI Taxonomy" id="1151742"/>
    <lineage>
        <taxon>Bacteria</taxon>
        <taxon>Bacillati</taxon>
        <taxon>Bacillota</taxon>
        <taxon>Bacilli</taxon>
        <taxon>Lactobacillales</taxon>
        <taxon>Streptococcaceae</taxon>
        <taxon>Lactococcus</taxon>
    </lineage>
</organism>
<feature type="chain" id="PRO_5041370794" description="Lipoprotein" evidence="2">
    <location>
        <begin position="25"/>
        <end position="203"/>
    </location>
</feature>
<accession>A0AA45QSM1</accession>
<keyword evidence="2" id="KW-0732">Signal</keyword>
<evidence type="ECO:0000313" key="3">
    <source>
        <dbReference type="EMBL" id="QSE77516.1"/>
    </source>
</evidence>
<dbReference type="KEGG" id="lti:JW886_04535"/>